<name>A0A8J7P8W9_9BACT</name>
<dbReference type="EMBL" id="JAFLCK010000036">
    <property type="protein sequence ID" value="MBN8662354.1"/>
    <property type="molecule type" value="Genomic_DNA"/>
</dbReference>
<comment type="caution">
    <text evidence="1">The sequence shown here is derived from an EMBL/GenBank/DDBJ whole genome shotgun (WGS) entry which is preliminary data.</text>
</comment>
<evidence type="ECO:0000313" key="2">
    <source>
        <dbReference type="Proteomes" id="UP000664277"/>
    </source>
</evidence>
<gene>
    <name evidence="1" type="ORF">J0M35_18435</name>
</gene>
<sequence length="250" mass="27521">MPSDISAVLIKVADPERFHLGSVVQNPRSVTTLDVEAACSNLSLSIVSGKGCENAEYMQLASDFIAYILQGYFLTMHQTGLFNRQITLFEALARIDTVEVKQMEKGFFSRSLLPALELNFKAGKAILARGLVLLSDIGNAEMSIVQRFLSDSAKLQNRQGIGVLRGYFIASPIESSYSAPAPHSCLSHLIKLTGGDSEVKSVAMYECLLPAPYFGHVNLINYNCQQEPQSSEEKAEFNLVYPYLKKTALK</sequence>
<dbReference type="Proteomes" id="UP000664277">
    <property type="component" value="Unassembled WGS sequence"/>
</dbReference>
<dbReference type="AlphaFoldDB" id="A0A8J7P8W9"/>
<accession>A0A8J7P8W9</accession>
<protein>
    <submittedName>
        <fullName evidence="1">Uncharacterized protein</fullName>
    </submittedName>
</protein>
<reference evidence="1" key="1">
    <citation type="submission" date="2021-02" db="EMBL/GenBank/DDBJ databases">
        <title>Genome-Resolved Metagenomics of a Microbial Community Performing Photosynthetic Biological Nutrient Removal.</title>
        <authorList>
            <person name="Mcdaniel E.A."/>
        </authorList>
    </citation>
    <scope>NUCLEOTIDE SEQUENCE</scope>
    <source>
        <strain evidence="1">UWPOB_OBS1</strain>
    </source>
</reference>
<evidence type="ECO:0000313" key="1">
    <source>
        <dbReference type="EMBL" id="MBN8662354.1"/>
    </source>
</evidence>
<organism evidence="1 2">
    <name type="scientific">Candidatus Obscuribacter phosphatis</name>
    <dbReference type="NCBI Taxonomy" id="1906157"/>
    <lineage>
        <taxon>Bacteria</taxon>
        <taxon>Bacillati</taxon>
        <taxon>Candidatus Melainabacteria</taxon>
        <taxon>Candidatus Obscuribacterales</taxon>
        <taxon>Candidatus Obscuribacteraceae</taxon>
        <taxon>Candidatus Obscuribacter</taxon>
    </lineage>
</organism>
<proteinExistence type="predicted"/>